<dbReference type="InterPro" id="IPR051907">
    <property type="entry name" value="DoxX-like_oxidoreductase"/>
</dbReference>
<dbReference type="Proteomes" id="UP000291591">
    <property type="component" value="Unassembled WGS sequence"/>
</dbReference>
<feature type="transmembrane region" description="Helical" evidence="7">
    <location>
        <begin position="109"/>
        <end position="130"/>
    </location>
</feature>
<dbReference type="GO" id="GO:0005886">
    <property type="term" value="C:plasma membrane"/>
    <property type="evidence" value="ECO:0007669"/>
    <property type="project" value="UniProtKB-SubCell"/>
</dbReference>
<evidence type="ECO:0000256" key="3">
    <source>
        <dbReference type="ARBA" id="ARBA00022475"/>
    </source>
</evidence>
<sequence>MYRSLSGTPRDVALLIARVVLVVVMVAHAWQKLAQGLSDTAVVFSKFGIPLAIAAAAFTIVVEFVASAAILLGLKMTVPASFLVFVMAGAIFFVHGQNGIFVANKGWELVGVIIVGTLALMSSGPGRFSLDHVLETARERRMAQTMVIRQPITV</sequence>
<dbReference type="AlphaFoldDB" id="A0A4Q7V2V2"/>
<keyword evidence="4 7" id="KW-0812">Transmembrane</keyword>
<keyword evidence="9" id="KW-1185">Reference proteome</keyword>
<proteinExistence type="inferred from homology"/>
<comment type="similarity">
    <text evidence="2">Belongs to the DoxX family.</text>
</comment>
<evidence type="ECO:0000256" key="5">
    <source>
        <dbReference type="ARBA" id="ARBA00022989"/>
    </source>
</evidence>
<dbReference type="PANTHER" id="PTHR33452:SF1">
    <property type="entry name" value="INNER MEMBRANE PROTEIN YPHA-RELATED"/>
    <property type="match status" value="1"/>
</dbReference>
<gene>
    <name evidence="8" type="ORF">EV383_3878</name>
</gene>
<protein>
    <submittedName>
        <fullName evidence="8">Putative oxidoreductase</fullName>
    </submittedName>
</protein>
<accession>A0A4Q7V2V2</accession>
<dbReference type="InterPro" id="IPR032808">
    <property type="entry name" value="DoxX"/>
</dbReference>
<evidence type="ECO:0000256" key="6">
    <source>
        <dbReference type="ARBA" id="ARBA00023136"/>
    </source>
</evidence>
<name>A0A4Q7V2V2_PSEST</name>
<keyword evidence="6 7" id="KW-0472">Membrane</keyword>
<evidence type="ECO:0000256" key="7">
    <source>
        <dbReference type="SAM" id="Phobius"/>
    </source>
</evidence>
<evidence type="ECO:0000256" key="4">
    <source>
        <dbReference type="ARBA" id="ARBA00022692"/>
    </source>
</evidence>
<comment type="caution">
    <text evidence="8">The sequence shown here is derived from an EMBL/GenBank/DDBJ whole genome shotgun (WGS) entry which is preliminary data.</text>
</comment>
<feature type="transmembrane region" description="Helical" evidence="7">
    <location>
        <begin position="81"/>
        <end position="103"/>
    </location>
</feature>
<dbReference type="RefSeq" id="WP_207223581.1">
    <property type="nucleotide sequence ID" value="NZ_SHKL01000001.1"/>
</dbReference>
<feature type="transmembrane region" description="Helical" evidence="7">
    <location>
        <begin position="51"/>
        <end position="74"/>
    </location>
</feature>
<evidence type="ECO:0000256" key="1">
    <source>
        <dbReference type="ARBA" id="ARBA00004651"/>
    </source>
</evidence>
<keyword evidence="5 7" id="KW-1133">Transmembrane helix</keyword>
<dbReference type="Pfam" id="PF07681">
    <property type="entry name" value="DoxX"/>
    <property type="match status" value="1"/>
</dbReference>
<organism evidence="8 9">
    <name type="scientific">Pseudonocardia sediminis</name>
    <dbReference type="NCBI Taxonomy" id="1397368"/>
    <lineage>
        <taxon>Bacteria</taxon>
        <taxon>Bacillati</taxon>
        <taxon>Actinomycetota</taxon>
        <taxon>Actinomycetes</taxon>
        <taxon>Pseudonocardiales</taxon>
        <taxon>Pseudonocardiaceae</taxon>
        <taxon>Pseudonocardia</taxon>
    </lineage>
</organism>
<evidence type="ECO:0000313" key="8">
    <source>
        <dbReference type="EMBL" id="RZT86973.1"/>
    </source>
</evidence>
<dbReference type="EMBL" id="SHKL01000001">
    <property type="protein sequence ID" value="RZT86973.1"/>
    <property type="molecule type" value="Genomic_DNA"/>
</dbReference>
<evidence type="ECO:0000256" key="2">
    <source>
        <dbReference type="ARBA" id="ARBA00006679"/>
    </source>
</evidence>
<dbReference type="PANTHER" id="PTHR33452">
    <property type="entry name" value="OXIDOREDUCTASE CATD-RELATED"/>
    <property type="match status" value="1"/>
</dbReference>
<reference evidence="8 9" key="1">
    <citation type="submission" date="2019-02" db="EMBL/GenBank/DDBJ databases">
        <title>Sequencing the genomes of 1000 actinobacteria strains.</title>
        <authorList>
            <person name="Klenk H.-P."/>
        </authorList>
    </citation>
    <scope>NUCLEOTIDE SEQUENCE [LARGE SCALE GENOMIC DNA]</scope>
    <source>
        <strain evidence="8 9">DSM 45779</strain>
    </source>
</reference>
<keyword evidence="3" id="KW-1003">Cell membrane</keyword>
<feature type="transmembrane region" description="Helical" evidence="7">
    <location>
        <begin position="12"/>
        <end position="31"/>
    </location>
</feature>
<comment type="subcellular location">
    <subcellularLocation>
        <location evidence="1">Cell membrane</location>
        <topology evidence="1">Multi-pass membrane protein</topology>
    </subcellularLocation>
</comment>
<evidence type="ECO:0000313" key="9">
    <source>
        <dbReference type="Proteomes" id="UP000291591"/>
    </source>
</evidence>